<dbReference type="AlphaFoldDB" id="A0A7W6KCL3"/>
<evidence type="ECO:0000313" key="2">
    <source>
        <dbReference type="Proteomes" id="UP000532273"/>
    </source>
</evidence>
<reference evidence="1 2" key="1">
    <citation type="submission" date="2020-08" db="EMBL/GenBank/DDBJ databases">
        <title>Genomic Encyclopedia of Type Strains, Phase IV (KMG-IV): sequencing the most valuable type-strain genomes for metagenomic binning, comparative biology and taxonomic classification.</title>
        <authorList>
            <person name="Goeker M."/>
        </authorList>
    </citation>
    <scope>NUCLEOTIDE SEQUENCE [LARGE SCALE GENOMIC DNA]</scope>
    <source>
        <strain evidence="1 2">DSM 100774</strain>
    </source>
</reference>
<accession>A0A7W6KCL3</accession>
<protein>
    <submittedName>
        <fullName evidence="1">Uncharacterized protein</fullName>
    </submittedName>
</protein>
<gene>
    <name evidence="1" type="ORF">GGQ60_003347</name>
</gene>
<sequence length="36" mass="3901">MPISLLLGSIEVNPGNANEQKFSDTEFALLNLSPKL</sequence>
<name>A0A7W6KCL3_9SPHI</name>
<comment type="caution">
    <text evidence="1">The sequence shown here is derived from an EMBL/GenBank/DDBJ whole genome shotgun (WGS) entry which is preliminary data.</text>
</comment>
<organism evidence="1 2">
    <name type="scientific">Pedobacter zeae</name>
    <dbReference type="NCBI Taxonomy" id="1737356"/>
    <lineage>
        <taxon>Bacteria</taxon>
        <taxon>Pseudomonadati</taxon>
        <taxon>Bacteroidota</taxon>
        <taxon>Sphingobacteriia</taxon>
        <taxon>Sphingobacteriales</taxon>
        <taxon>Sphingobacteriaceae</taxon>
        <taxon>Pedobacter</taxon>
    </lineage>
</organism>
<proteinExistence type="predicted"/>
<evidence type="ECO:0000313" key="1">
    <source>
        <dbReference type="EMBL" id="MBB4109338.1"/>
    </source>
</evidence>
<dbReference type="Proteomes" id="UP000532273">
    <property type="component" value="Unassembled WGS sequence"/>
</dbReference>
<dbReference type="EMBL" id="JACIEF010000003">
    <property type="protein sequence ID" value="MBB4109338.1"/>
    <property type="molecule type" value="Genomic_DNA"/>
</dbReference>